<dbReference type="CDD" id="cd02555">
    <property type="entry name" value="PSSA_1"/>
    <property type="match status" value="1"/>
</dbReference>
<keyword evidence="10" id="KW-0694">RNA-binding</keyword>
<evidence type="ECO:0000256" key="6">
    <source>
        <dbReference type="ARBA" id="ARBA00041697"/>
    </source>
</evidence>
<feature type="domain" description="RNA-binding S4" evidence="11">
    <location>
        <begin position="5"/>
        <end position="65"/>
    </location>
</feature>
<protein>
    <recommendedName>
        <fullName evidence="4">Dual-specificity RNA pseudouridine synthase RluF</fullName>
        <ecNumber evidence="3">5.4.99.21</ecNumber>
    </recommendedName>
    <alternativeName>
        <fullName evidence="6">23S rRNA pseudouridine(2604) synthase</fullName>
    </alternativeName>
    <alternativeName>
        <fullName evidence="8">Ribosomal large subunit pseudouridine synthase F</fullName>
    </alternativeName>
    <alternativeName>
        <fullName evidence="7">rRNA pseudouridylate synthase F</fullName>
    </alternativeName>
    <alternativeName>
        <fullName evidence="9">rRNA-uridine isomerase F</fullName>
    </alternativeName>
    <alternativeName>
        <fullName evidence="5">tRNA(Tyr) pseudouridine(35) synthase</fullName>
    </alternativeName>
</protein>
<keyword evidence="13" id="KW-1185">Reference proteome</keyword>
<dbReference type="InterPro" id="IPR020103">
    <property type="entry name" value="PsdUridine_synth_cat_dom_sf"/>
</dbReference>
<gene>
    <name evidence="12" type="ORF">L613_001300000220</name>
</gene>
<evidence type="ECO:0000259" key="11">
    <source>
        <dbReference type="SMART" id="SM00363"/>
    </source>
</evidence>
<comment type="caution">
    <text evidence="12">The sequence shown here is derived from an EMBL/GenBank/DDBJ whole genome shotgun (WGS) entry which is preliminary data.</text>
</comment>
<evidence type="ECO:0000256" key="5">
    <source>
        <dbReference type="ARBA" id="ARBA00041420"/>
    </source>
</evidence>
<name>A0A562E2X0_9GAMM</name>
<evidence type="ECO:0000256" key="4">
    <source>
        <dbReference type="ARBA" id="ARBA00039989"/>
    </source>
</evidence>
<dbReference type="PROSITE" id="PS50889">
    <property type="entry name" value="S4"/>
    <property type="match status" value="1"/>
</dbReference>
<evidence type="ECO:0000313" key="12">
    <source>
        <dbReference type="EMBL" id="TWH16190.1"/>
    </source>
</evidence>
<dbReference type="EC" id="5.4.99.21" evidence="3"/>
<proteinExistence type="predicted"/>
<evidence type="ECO:0000313" key="13">
    <source>
        <dbReference type="Proteomes" id="UP000321583"/>
    </source>
</evidence>
<dbReference type="GO" id="GO:0160138">
    <property type="term" value="F:23S rRNA pseudouridine(2604) synthase activity"/>
    <property type="evidence" value="ECO:0007669"/>
    <property type="project" value="UniProtKB-EC"/>
</dbReference>
<evidence type="ECO:0000256" key="3">
    <source>
        <dbReference type="ARBA" id="ARBA00038922"/>
    </source>
</evidence>
<evidence type="ECO:0000256" key="9">
    <source>
        <dbReference type="ARBA" id="ARBA00043147"/>
    </source>
</evidence>
<sequence length="240" mass="26491">MSNPIRLARRVAELARCSRSEAEQYIEGGWVEVDGQVVELPGHMVTDEVVEIVAGARPQPIEPATFLLHKPAGVDLHAAAGAIADLLPPANRWDGDTTGIRMLRKNFQRLASLVPLEPEASGLVVLSQDGRVRRRLVEDIATIEQEFVVEVEGLLEPWGLSRLGHGLSYEGRPLPPCKVSWQNETRLRFAINGPRPGQLRHMCAQVGLQVVSIRRLRIGRIALAKMPVGAWRYLPVGGKF</sequence>
<dbReference type="GO" id="GO:0001522">
    <property type="term" value="P:pseudouridine synthesis"/>
    <property type="evidence" value="ECO:0007669"/>
    <property type="project" value="InterPro"/>
</dbReference>
<evidence type="ECO:0000256" key="1">
    <source>
        <dbReference type="ARBA" id="ARBA00036390"/>
    </source>
</evidence>
<dbReference type="EMBL" id="VLJS01000035">
    <property type="protein sequence ID" value="TWH16190.1"/>
    <property type="molecule type" value="Genomic_DNA"/>
</dbReference>
<dbReference type="SUPFAM" id="SSF55174">
    <property type="entry name" value="Alpha-L RNA-binding motif"/>
    <property type="match status" value="1"/>
</dbReference>
<dbReference type="PANTHER" id="PTHR47683:SF2">
    <property type="entry name" value="RNA-BINDING S4 DOMAIN-CONTAINING PROTEIN"/>
    <property type="match status" value="1"/>
</dbReference>
<evidence type="ECO:0000256" key="10">
    <source>
        <dbReference type="PROSITE-ProRule" id="PRU00182"/>
    </source>
</evidence>
<dbReference type="GO" id="GO:0003723">
    <property type="term" value="F:RNA binding"/>
    <property type="evidence" value="ECO:0007669"/>
    <property type="project" value="UniProtKB-KW"/>
</dbReference>
<reference evidence="12 13" key="1">
    <citation type="submission" date="2019-07" db="EMBL/GenBank/DDBJ databases">
        <title>Genome sequencing of lignin-degrading bacterial isolates.</title>
        <authorList>
            <person name="Gladden J."/>
        </authorList>
    </citation>
    <scope>NUCLEOTIDE SEQUENCE [LARGE SCALE GENOMIC DNA]</scope>
    <source>
        <strain evidence="12 13">J19</strain>
    </source>
</reference>
<organism evidence="12 13">
    <name type="scientific">Pseudoxanthomonas taiwanensis J19</name>
    <dbReference type="NCBI Taxonomy" id="935569"/>
    <lineage>
        <taxon>Bacteria</taxon>
        <taxon>Pseudomonadati</taxon>
        <taxon>Pseudomonadota</taxon>
        <taxon>Gammaproteobacteria</taxon>
        <taxon>Lysobacterales</taxon>
        <taxon>Lysobacteraceae</taxon>
        <taxon>Pseudoxanthomonas</taxon>
    </lineage>
</organism>
<dbReference type="RefSeq" id="WP_028915081.1">
    <property type="nucleotide sequence ID" value="NZ_VLJS01000035.1"/>
</dbReference>
<comment type="catalytic activity">
    <reaction evidence="1">
        <text>uridine(35) in tRNA(Tyr) = pseudouridine(35) in tRNA(Tyr)</text>
        <dbReference type="Rhea" id="RHEA:60556"/>
        <dbReference type="Rhea" id="RHEA-COMP:15607"/>
        <dbReference type="Rhea" id="RHEA-COMP:15608"/>
        <dbReference type="ChEBI" id="CHEBI:65314"/>
        <dbReference type="ChEBI" id="CHEBI:65315"/>
    </reaction>
</comment>
<accession>A0A562E2X0</accession>
<evidence type="ECO:0000256" key="2">
    <source>
        <dbReference type="ARBA" id="ARBA00036535"/>
    </source>
</evidence>
<dbReference type="SMART" id="SM00363">
    <property type="entry name" value="S4"/>
    <property type="match status" value="1"/>
</dbReference>
<dbReference type="Pfam" id="PF01479">
    <property type="entry name" value="S4"/>
    <property type="match status" value="1"/>
</dbReference>
<dbReference type="AlphaFoldDB" id="A0A562E2X0"/>
<evidence type="ECO:0000256" key="8">
    <source>
        <dbReference type="ARBA" id="ARBA00042890"/>
    </source>
</evidence>
<dbReference type="InterPro" id="IPR036986">
    <property type="entry name" value="S4_RNA-bd_sf"/>
</dbReference>
<dbReference type="Gene3D" id="3.30.2350.10">
    <property type="entry name" value="Pseudouridine synthase"/>
    <property type="match status" value="1"/>
</dbReference>
<dbReference type="Gene3D" id="3.10.290.10">
    <property type="entry name" value="RNA-binding S4 domain"/>
    <property type="match status" value="1"/>
</dbReference>
<dbReference type="Proteomes" id="UP000321583">
    <property type="component" value="Unassembled WGS sequence"/>
</dbReference>
<dbReference type="GO" id="GO:0006396">
    <property type="term" value="P:RNA processing"/>
    <property type="evidence" value="ECO:0007669"/>
    <property type="project" value="UniProtKB-ARBA"/>
</dbReference>
<dbReference type="InterPro" id="IPR002942">
    <property type="entry name" value="S4_RNA-bd"/>
</dbReference>
<dbReference type="SUPFAM" id="SSF55120">
    <property type="entry name" value="Pseudouridine synthase"/>
    <property type="match status" value="1"/>
</dbReference>
<dbReference type="InterPro" id="IPR050343">
    <property type="entry name" value="RsuA_PseudoU_synthase"/>
</dbReference>
<evidence type="ECO:0000256" key="7">
    <source>
        <dbReference type="ARBA" id="ARBA00042843"/>
    </source>
</evidence>
<comment type="catalytic activity">
    <reaction evidence="2">
        <text>uridine(2604) in 23S rRNA = pseudouridine(2604) in 23S rRNA</text>
        <dbReference type="Rhea" id="RHEA:38875"/>
        <dbReference type="Rhea" id="RHEA-COMP:10093"/>
        <dbReference type="Rhea" id="RHEA-COMP:10094"/>
        <dbReference type="ChEBI" id="CHEBI:65314"/>
        <dbReference type="ChEBI" id="CHEBI:65315"/>
        <dbReference type="EC" id="5.4.99.21"/>
    </reaction>
</comment>
<dbReference type="CDD" id="cd00165">
    <property type="entry name" value="S4"/>
    <property type="match status" value="1"/>
</dbReference>
<dbReference type="OrthoDB" id="9807213at2"/>
<dbReference type="PANTHER" id="PTHR47683">
    <property type="entry name" value="PSEUDOURIDINE SYNTHASE FAMILY PROTEIN-RELATED"/>
    <property type="match status" value="1"/>
</dbReference>